<gene>
    <name evidence="1" type="ORF">EEL30_17660</name>
</gene>
<name>A0A518VAE4_BRELA</name>
<accession>A0A518VAE4</accession>
<protein>
    <submittedName>
        <fullName evidence="1">Uncharacterized protein</fullName>
    </submittedName>
</protein>
<dbReference type="AlphaFoldDB" id="A0A518VAE4"/>
<organism evidence="1 2">
    <name type="scientific">Brevibacillus laterosporus</name>
    <name type="common">Bacillus laterosporus</name>
    <dbReference type="NCBI Taxonomy" id="1465"/>
    <lineage>
        <taxon>Bacteria</taxon>
        <taxon>Bacillati</taxon>
        <taxon>Bacillota</taxon>
        <taxon>Bacilli</taxon>
        <taxon>Bacillales</taxon>
        <taxon>Paenibacillaceae</taxon>
        <taxon>Brevibacillus</taxon>
    </lineage>
</organism>
<reference evidence="1 2" key="1">
    <citation type="submission" date="2018-11" db="EMBL/GenBank/DDBJ databases">
        <title>Phylogenetic determinants of toxin gene distribution in genomes of Brevibacillus laterosporus.</title>
        <authorList>
            <person name="Glare T.R."/>
            <person name="Durrant A."/>
            <person name="Berry C."/>
            <person name="Palma L."/>
            <person name="Ormskirk M."/>
            <person name="Cox M.O."/>
        </authorList>
    </citation>
    <scope>NUCLEOTIDE SEQUENCE [LARGE SCALE GENOMIC DNA]</scope>
    <source>
        <strain evidence="1 2">1821L</strain>
    </source>
</reference>
<dbReference type="Proteomes" id="UP000319432">
    <property type="component" value="Chromosome"/>
</dbReference>
<dbReference type="EMBL" id="CP033464">
    <property type="protein sequence ID" value="QDX93957.1"/>
    <property type="molecule type" value="Genomic_DNA"/>
</dbReference>
<evidence type="ECO:0000313" key="1">
    <source>
        <dbReference type="EMBL" id="QDX93957.1"/>
    </source>
</evidence>
<sequence length="86" mass="9814">MQRFEKCVQCGFRYVTEKARQNYIAEGLPGNPQICLHCLSVRTGKVMNVHGNLVFPDEVETSNKQKFIPKTVIEGCRPCMKKRGLL</sequence>
<keyword evidence="2" id="KW-1185">Reference proteome</keyword>
<proteinExistence type="predicted"/>
<evidence type="ECO:0000313" key="2">
    <source>
        <dbReference type="Proteomes" id="UP000319432"/>
    </source>
</evidence>
<dbReference type="OrthoDB" id="2472275at2"/>